<dbReference type="InterPro" id="IPR023214">
    <property type="entry name" value="HAD_sf"/>
</dbReference>
<dbReference type="PANTHER" id="PTHR10000:SF25">
    <property type="entry name" value="PHOSPHATASE YKRA-RELATED"/>
    <property type="match status" value="1"/>
</dbReference>
<dbReference type="GO" id="GO:0016791">
    <property type="term" value="F:phosphatase activity"/>
    <property type="evidence" value="ECO:0007669"/>
    <property type="project" value="UniProtKB-ARBA"/>
</dbReference>
<dbReference type="PANTHER" id="PTHR10000">
    <property type="entry name" value="PHOSPHOSERINE PHOSPHATASE"/>
    <property type="match status" value="1"/>
</dbReference>
<dbReference type="AlphaFoldDB" id="A0A3N0I0H2"/>
<comment type="caution">
    <text evidence="1">The sequence shown here is derived from an EMBL/GenBank/DDBJ whole genome shotgun (WGS) entry which is preliminary data.</text>
</comment>
<dbReference type="GO" id="GO:0005829">
    <property type="term" value="C:cytosol"/>
    <property type="evidence" value="ECO:0007669"/>
    <property type="project" value="TreeGrafter"/>
</dbReference>
<dbReference type="RefSeq" id="WP_128520430.1">
    <property type="nucleotide sequence ID" value="NZ_CAUWBR010000003.1"/>
</dbReference>
<keyword evidence="1" id="KW-0378">Hydrolase</keyword>
<organism evidence="1 2">
    <name type="scientific">Absicoccus porci</name>
    <dbReference type="NCBI Taxonomy" id="2486576"/>
    <lineage>
        <taxon>Bacteria</taxon>
        <taxon>Bacillati</taxon>
        <taxon>Bacillota</taxon>
        <taxon>Erysipelotrichia</taxon>
        <taxon>Erysipelotrichales</taxon>
        <taxon>Erysipelotrichaceae</taxon>
        <taxon>Absicoccus</taxon>
    </lineage>
</organism>
<dbReference type="Gene3D" id="3.30.1240.10">
    <property type="match status" value="1"/>
</dbReference>
<dbReference type="NCBIfam" id="TIGR01484">
    <property type="entry name" value="HAD-SF-IIB"/>
    <property type="match status" value="1"/>
</dbReference>
<dbReference type="EMBL" id="RJQC01000002">
    <property type="protein sequence ID" value="RNM30521.1"/>
    <property type="molecule type" value="Genomic_DNA"/>
</dbReference>
<dbReference type="Pfam" id="PF08282">
    <property type="entry name" value="Hydrolase_3"/>
    <property type="match status" value="1"/>
</dbReference>
<dbReference type="SFLD" id="SFLDS00003">
    <property type="entry name" value="Haloacid_Dehalogenase"/>
    <property type="match status" value="1"/>
</dbReference>
<proteinExistence type="predicted"/>
<gene>
    <name evidence="1" type="ORF">EDX97_06985</name>
</gene>
<dbReference type="InterPro" id="IPR036412">
    <property type="entry name" value="HAD-like_sf"/>
</dbReference>
<accession>A0A3N0I0H2</accession>
<evidence type="ECO:0000313" key="2">
    <source>
        <dbReference type="Proteomes" id="UP000276568"/>
    </source>
</evidence>
<dbReference type="Proteomes" id="UP000276568">
    <property type="component" value="Unassembled WGS sequence"/>
</dbReference>
<dbReference type="InterPro" id="IPR006379">
    <property type="entry name" value="HAD-SF_hydro_IIB"/>
</dbReference>
<sequence length="265" mass="29779">MKNILFLDLDATLWLNEQIPLSASSAIFQAKHNGHKIFVNTGRTKGEGIVPLLPLKLDGYCFSAGSEIYIGDQTLIFDPLKPEDAKSMTQFMLDHKIGVSLEGSDKTYLDAINKAEFLQRIQVNPQAQAIQRFLAMPNIHQVKEEDYSQFTKLYLCNPNAVDPAIIQQAVTSDCELTMFGMDTGEITNIHHNKGTAIQDVKNYYGNEYRTIAFGDSENDLSMFEAADIAVAMGNAKPEIQKKADYVTKDIRKHGLYHAFKYFDLI</sequence>
<dbReference type="GO" id="GO:0000287">
    <property type="term" value="F:magnesium ion binding"/>
    <property type="evidence" value="ECO:0007669"/>
    <property type="project" value="TreeGrafter"/>
</dbReference>
<protein>
    <submittedName>
        <fullName evidence="1">HAD-IIB family hydrolase</fullName>
    </submittedName>
</protein>
<evidence type="ECO:0000313" key="1">
    <source>
        <dbReference type="EMBL" id="RNM30521.1"/>
    </source>
</evidence>
<dbReference type="Gene3D" id="3.40.50.1000">
    <property type="entry name" value="HAD superfamily/HAD-like"/>
    <property type="match status" value="1"/>
</dbReference>
<dbReference type="SFLD" id="SFLDG01140">
    <property type="entry name" value="C2.B:_Phosphomannomutase_and_P"/>
    <property type="match status" value="1"/>
</dbReference>
<keyword evidence="2" id="KW-1185">Reference proteome</keyword>
<dbReference type="SUPFAM" id="SSF56784">
    <property type="entry name" value="HAD-like"/>
    <property type="match status" value="1"/>
</dbReference>
<reference evidence="1 2" key="1">
    <citation type="submission" date="2018-11" db="EMBL/GenBank/DDBJ databases">
        <title>Clostridium sp. nov., a member of the family Erysipelotrichaceae isolated from pig faeces.</title>
        <authorList>
            <person name="Chang Y.-H."/>
        </authorList>
    </citation>
    <scope>NUCLEOTIDE SEQUENCE [LARGE SCALE GENOMIC DNA]</scope>
    <source>
        <strain evidence="1 2">YH-panp20</strain>
    </source>
</reference>
<name>A0A3N0I0H2_9FIRM</name>
<dbReference type="OrthoDB" id="1654797at2"/>